<dbReference type="OrthoDB" id="4952653at2"/>
<evidence type="ECO:0000256" key="1">
    <source>
        <dbReference type="SAM" id="SignalP"/>
    </source>
</evidence>
<protein>
    <submittedName>
        <fullName evidence="2">Uncharacterized protein</fullName>
    </submittedName>
</protein>
<reference evidence="2 3" key="1">
    <citation type="submission" date="2019-03" db="EMBL/GenBank/DDBJ databases">
        <title>Genome Sequencing and Assembly of Various Microbes Isolated from Partially Reclaimed Soil and Acid Mine Drainage (AMD) Site.</title>
        <authorList>
            <person name="Steinbock B."/>
            <person name="Bechtold R."/>
            <person name="Sevigny J.L."/>
            <person name="Thomas D."/>
            <person name="Cuthill L.R."/>
            <person name="Aveiro Johannsen E.J."/>
            <person name="Thomas K."/>
            <person name="Ghosh A."/>
        </authorList>
    </citation>
    <scope>NUCLEOTIDE SEQUENCE [LARGE SCALE GENOMIC DNA]</scope>
    <source>
        <strain evidence="2 3">S-A1</strain>
    </source>
</reference>
<gene>
    <name evidence="2" type="ORF">E2R57_04410</name>
</gene>
<dbReference type="RefSeq" id="WP_133346790.1">
    <property type="nucleotide sequence ID" value="NZ_SMZQ01000002.1"/>
</dbReference>
<evidence type="ECO:0000313" key="2">
    <source>
        <dbReference type="EMBL" id="TDL39723.1"/>
    </source>
</evidence>
<feature type="chain" id="PRO_5020648846" evidence="1">
    <location>
        <begin position="35"/>
        <end position="194"/>
    </location>
</feature>
<accession>A0A4R5Y5E1</accession>
<name>A0A4R5Y5E1_9MICC</name>
<comment type="caution">
    <text evidence="2">The sequence shown here is derived from an EMBL/GenBank/DDBJ whole genome shotgun (WGS) entry which is preliminary data.</text>
</comment>
<dbReference type="Proteomes" id="UP000294621">
    <property type="component" value="Unassembled WGS sequence"/>
</dbReference>
<evidence type="ECO:0000313" key="3">
    <source>
        <dbReference type="Proteomes" id="UP000294621"/>
    </source>
</evidence>
<dbReference type="EMBL" id="SMZQ01000002">
    <property type="protein sequence ID" value="TDL39723.1"/>
    <property type="molecule type" value="Genomic_DNA"/>
</dbReference>
<feature type="signal peptide" evidence="1">
    <location>
        <begin position="1"/>
        <end position="34"/>
    </location>
</feature>
<proteinExistence type="predicted"/>
<dbReference type="AlphaFoldDB" id="A0A4R5Y5E1"/>
<keyword evidence="1" id="KW-0732">Signal</keyword>
<organism evidence="2 3">
    <name type="scientific">Arthrobacter nitrophenolicus</name>
    <dbReference type="NCBI Taxonomy" id="683150"/>
    <lineage>
        <taxon>Bacteria</taxon>
        <taxon>Bacillati</taxon>
        <taxon>Actinomycetota</taxon>
        <taxon>Actinomycetes</taxon>
        <taxon>Micrococcales</taxon>
        <taxon>Micrococcaceae</taxon>
        <taxon>Arthrobacter</taxon>
    </lineage>
</organism>
<sequence length="194" mass="20519">MYRKDLLPPRLIALVTALLTALTGALLAASPASAATIFRAAYSSQYAQGYTSTESPDGCILTSLSAGAGETPERGSTMFYSALSFNRCNGELYYSVYGEAPTDTFSFNKDSVHAVATVPLSDRSQIYLDLTWQGTGPIARGGATSRDILPGQIVQRSAVHGTFQDAVVTGTLSFENASISQTRGSSMLVEIKSP</sequence>